<comment type="caution">
    <text evidence="1">The sequence shown here is derived from an EMBL/GenBank/DDBJ whole genome shotgun (WGS) entry which is preliminary data.</text>
</comment>
<evidence type="ECO:0000313" key="1">
    <source>
        <dbReference type="EMBL" id="RVW19156.1"/>
    </source>
</evidence>
<evidence type="ECO:0000313" key="2">
    <source>
        <dbReference type="Proteomes" id="UP000288805"/>
    </source>
</evidence>
<name>A0A438C8C7_VITVI</name>
<protein>
    <submittedName>
        <fullName evidence="1">Uncharacterized protein</fullName>
    </submittedName>
</protein>
<gene>
    <name evidence="1" type="ORF">CK203_093903</name>
</gene>
<sequence>MEETKTMKTLMSSSIKIDKDEKVKSIDSTMYRASSDIDPSPFSIVKVSSVSLIAFFLLFLDFHGSMKESIVAKAQDKRPVELSWPKAHQKVWFDTTLFSTIKGYQWYKQHFAQRQ</sequence>
<dbReference type="EMBL" id="QGNW01002501">
    <property type="protein sequence ID" value="RVW19156.1"/>
    <property type="molecule type" value="Genomic_DNA"/>
</dbReference>
<reference evidence="1 2" key="1">
    <citation type="journal article" date="2018" name="PLoS Genet.">
        <title>Population sequencing reveals clonal diversity and ancestral inbreeding in the grapevine cultivar Chardonnay.</title>
        <authorList>
            <person name="Roach M.J."/>
            <person name="Johnson D.L."/>
            <person name="Bohlmann J."/>
            <person name="van Vuuren H.J."/>
            <person name="Jones S.J."/>
            <person name="Pretorius I.S."/>
            <person name="Schmidt S.A."/>
            <person name="Borneman A.R."/>
        </authorList>
    </citation>
    <scope>NUCLEOTIDE SEQUENCE [LARGE SCALE GENOMIC DNA]</scope>
    <source>
        <strain evidence="2">cv. Chardonnay</strain>
        <tissue evidence="1">Leaf</tissue>
    </source>
</reference>
<dbReference type="AlphaFoldDB" id="A0A438C8C7"/>
<accession>A0A438C8C7</accession>
<organism evidence="1 2">
    <name type="scientific">Vitis vinifera</name>
    <name type="common">Grape</name>
    <dbReference type="NCBI Taxonomy" id="29760"/>
    <lineage>
        <taxon>Eukaryota</taxon>
        <taxon>Viridiplantae</taxon>
        <taxon>Streptophyta</taxon>
        <taxon>Embryophyta</taxon>
        <taxon>Tracheophyta</taxon>
        <taxon>Spermatophyta</taxon>
        <taxon>Magnoliopsida</taxon>
        <taxon>eudicotyledons</taxon>
        <taxon>Gunneridae</taxon>
        <taxon>Pentapetalae</taxon>
        <taxon>rosids</taxon>
        <taxon>Vitales</taxon>
        <taxon>Vitaceae</taxon>
        <taxon>Viteae</taxon>
        <taxon>Vitis</taxon>
    </lineage>
</organism>
<proteinExistence type="predicted"/>
<dbReference type="Proteomes" id="UP000288805">
    <property type="component" value="Unassembled WGS sequence"/>
</dbReference>